<organism evidence="1 2">
    <name type="scientific">Agaribacter marinus</name>
    <dbReference type="NCBI Taxonomy" id="1431249"/>
    <lineage>
        <taxon>Bacteria</taxon>
        <taxon>Pseudomonadati</taxon>
        <taxon>Pseudomonadota</taxon>
        <taxon>Gammaproteobacteria</taxon>
        <taxon>Alteromonadales</taxon>
        <taxon>Alteromonadaceae</taxon>
        <taxon>Agaribacter</taxon>
    </lineage>
</organism>
<gene>
    <name evidence="1" type="ORF">GCM10007852_25380</name>
</gene>
<evidence type="ECO:0000313" key="1">
    <source>
        <dbReference type="EMBL" id="GLR71630.1"/>
    </source>
</evidence>
<sequence>MICEKAGKGGVEFLRGNASKKYPTYDICIEYIDGDKIKIDKAL</sequence>
<evidence type="ECO:0000313" key="2">
    <source>
        <dbReference type="Proteomes" id="UP001156601"/>
    </source>
</evidence>
<comment type="caution">
    <text evidence="1">The sequence shown here is derived from an EMBL/GenBank/DDBJ whole genome shotgun (WGS) entry which is preliminary data.</text>
</comment>
<dbReference type="Proteomes" id="UP001156601">
    <property type="component" value="Unassembled WGS sequence"/>
</dbReference>
<dbReference type="AlphaFoldDB" id="A0AA37WL69"/>
<reference evidence="1" key="2">
    <citation type="submission" date="2023-01" db="EMBL/GenBank/DDBJ databases">
        <title>Draft genome sequence of Agaribacter marinus strain NBRC 110023.</title>
        <authorList>
            <person name="Sun Q."/>
            <person name="Mori K."/>
        </authorList>
    </citation>
    <scope>NUCLEOTIDE SEQUENCE</scope>
    <source>
        <strain evidence="1">NBRC 110023</strain>
    </source>
</reference>
<dbReference type="EMBL" id="BSOT01000006">
    <property type="protein sequence ID" value="GLR71630.1"/>
    <property type="molecule type" value="Genomic_DNA"/>
</dbReference>
<protein>
    <submittedName>
        <fullName evidence="1">Uncharacterized protein</fullName>
    </submittedName>
</protein>
<accession>A0AA37WL69</accession>
<proteinExistence type="predicted"/>
<keyword evidence="2" id="KW-1185">Reference proteome</keyword>
<name>A0AA37WL69_9ALTE</name>
<reference evidence="1" key="1">
    <citation type="journal article" date="2014" name="Int. J. Syst. Evol. Microbiol.">
        <title>Complete genome sequence of Corynebacterium casei LMG S-19264T (=DSM 44701T), isolated from a smear-ripened cheese.</title>
        <authorList>
            <consortium name="US DOE Joint Genome Institute (JGI-PGF)"/>
            <person name="Walter F."/>
            <person name="Albersmeier A."/>
            <person name="Kalinowski J."/>
            <person name="Ruckert C."/>
        </authorList>
    </citation>
    <scope>NUCLEOTIDE SEQUENCE</scope>
    <source>
        <strain evidence="1">NBRC 110023</strain>
    </source>
</reference>